<dbReference type="Proteomes" id="UP001320898">
    <property type="component" value="Unassembled WGS sequence"/>
</dbReference>
<dbReference type="Gene3D" id="3.40.140.80">
    <property type="match status" value="1"/>
</dbReference>
<dbReference type="PANTHER" id="PTHR39962">
    <property type="entry name" value="BLL4848 PROTEIN"/>
    <property type="match status" value="1"/>
</dbReference>
<organism evidence="3 4">
    <name type="scientific">Microbaculum marinisediminis</name>
    <dbReference type="NCBI Taxonomy" id="2931392"/>
    <lineage>
        <taxon>Bacteria</taxon>
        <taxon>Pseudomonadati</taxon>
        <taxon>Pseudomonadota</taxon>
        <taxon>Alphaproteobacteria</taxon>
        <taxon>Hyphomicrobiales</taxon>
        <taxon>Tepidamorphaceae</taxon>
        <taxon>Microbaculum</taxon>
    </lineage>
</organism>
<dbReference type="EC" id="3.6.1.54" evidence="3"/>
<dbReference type="RefSeq" id="WP_261617952.1">
    <property type="nucleotide sequence ID" value="NZ_JALIDZ010000012.1"/>
</dbReference>
<dbReference type="InterPro" id="IPR010415">
    <property type="entry name" value="LpxI_C"/>
</dbReference>
<feature type="domain" description="LpxI C-terminal" evidence="1">
    <location>
        <begin position="149"/>
        <end position="285"/>
    </location>
</feature>
<evidence type="ECO:0000313" key="3">
    <source>
        <dbReference type="EMBL" id="MCT8974365.1"/>
    </source>
</evidence>
<proteinExistence type="predicted"/>
<dbReference type="InterPro" id="IPR043167">
    <property type="entry name" value="LpxI_C_sf"/>
</dbReference>
<dbReference type="Pfam" id="PF17930">
    <property type="entry name" value="LpxI_N"/>
    <property type="match status" value="1"/>
</dbReference>
<dbReference type="EMBL" id="JALIDZ010000012">
    <property type="protein sequence ID" value="MCT8974365.1"/>
    <property type="molecule type" value="Genomic_DNA"/>
</dbReference>
<evidence type="ECO:0000313" key="4">
    <source>
        <dbReference type="Proteomes" id="UP001320898"/>
    </source>
</evidence>
<accession>A0AAW5R4Q1</accession>
<dbReference type="PANTHER" id="PTHR39962:SF1">
    <property type="entry name" value="LPXI FAMILY PROTEIN"/>
    <property type="match status" value="1"/>
</dbReference>
<evidence type="ECO:0000259" key="1">
    <source>
        <dbReference type="Pfam" id="PF06230"/>
    </source>
</evidence>
<protein>
    <submittedName>
        <fullName evidence="3">UDP-2,3-diacylglucosamine diphosphatase LpxI</fullName>
        <ecNumber evidence="3">3.6.1.54</ecNumber>
    </submittedName>
</protein>
<evidence type="ECO:0000259" key="2">
    <source>
        <dbReference type="Pfam" id="PF17930"/>
    </source>
</evidence>
<name>A0AAW5R4Q1_9HYPH</name>
<dbReference type="Pfam" id="PF06230">
    <property type="entry name" value="LpxI_C"/>
    <property type="match status" value="1"/>
</dbReference>
<dbReference type="GO" id="GO:0016787">
    <property type="term" value="F:hydrolase activity"/>
    <property type="evidence" value="ECO:0007669"/>
    <property type="project" value="UniProtKB-KW"/>
</dbReference>
<keyword evidence="3" id="KW-0378">Hydrolase</keyword>
<sequence length="298" mass="31493">MSADPASREEASLGPLAIIAGAGDLPRLVAEEVRNTGRSLFVIAVDGEADADFSAFPTARLPIGAAGRLKALLVERNCRDVLMAGSFRRPRFSDIEWDMSAVKAALLPAIMRLKRGGDDKVVNGVVQIFESEGFRIVGPADVVPRLVAPTGTLGRVKPGRKARADIDYGFQAIRQMGPLDIGQAVIVLDGRVIAVEAAEGTNAMVARCSDLRREGRISVPPPSGVLIKSAKPGQELRLDMPVAGVETIRVAKDAGLEGIAVEAGRVLVPRIDDVRRAADEAGLFFVGIDTGSGSSRRP</sequence>
<dbReference type="Gene3D" id="3.40.50.20">
    <property type="match status" value="1"/>
</dbReference>
<dbReference type="InterPro" id="IPR053174">
    <property type="entry name" value="LpxI"/>
</dbReference>
<dbReference type="AlphaFoldDB" id="A0AAW5R4Q1"/>
<keyword evidence="4" id="KW-1185">Reference proteome</keyword>
<feature type="domain" description="LpxI N-terminal" evidence="2">
    <location>
        <begin position="16"/>
        <end position="146"/>
    </location>
</feature>
<reference evidence="3 4" key="1">
    <citation type="submission" date="2022-04" db="EMBL/GenBank/DDBJ databases">
        <authorList>
            <person name="Ye Y.-Q."/>
            <person name="Du Z.-J."/>
        </authorList>
    </citation>
    <scope>NUCLEOTIDE SEQUENCE [LARGE SCALE GENOMIC DNA]</scope>
    <source>
        <strain evidence="3 4">A6E488</strain>
    </source>
</reference>
<gene>
    <name evidence="3" type="primary">lpxI</name>
    <name evidence="3" type="ORF">MUB46_21060</name>
</gene>
<comment type="caution">
    <text evidence="3">The sequence shown here is derived from an EMBL/GenBank/DDBJ whole genome shotgun (WGS) entry which is preliminary data.</text>
</comment>
<dbReference type="InterPro" id="IPR041255">
    <property type="entry name" value="LpxI_N"/>
</dbReference>